<dbReference type="EMBL" id="LUGH01000898">
    <property type="protein sequence ID" value="OBZ82307.1"/>
    <property type="molecule type" value="Genomic_DNA"/>
</dbReference>
<name>A0A1C7MZN6_9FUNG</name>
<evidence type="ECO:0000256" key="1">
    <source>
        <dbReference type="SAM" id="MobiDB-lite"/>
    </source>
</evidence>
<feature type="region of interest" description="Disordered" evidence="1">
    <location>
        <begin position="1"/>
        <end position="30"/>
    </location>
</feature>
<gene>
    <name evidence="2" type="ORF">A0J61_09643</name>
</gene>
<protein>
    <submittedName>
        <fullName evidence="2">Uncharacterized protein</fullName>
    </submittedName>
</protein>
<keyword evidence="3" id="KW-1185">Reference proteome</keyword>
<dbReference type="InParanoid" id="A0A1C7MZN6"/>
<dbReference type="OrthoDB" id="2230774at2759"/>
<organism evidence="2 3">
    <name type="scientific">Choanephora cucurbitarum</name>
    <dbReference type="NCBI Taxonomy" id="101091"/>
    <lineage>
        <taxon>Eukaryota</taxon>
        <taxon>Fungi</taxon>
        <taxon>Fungi incertae sedis</taxon>
        <taxon>Mucoromycota</taxon>
        <taxon>Mucoromycotina</taxon>
        <taxon>Mucoromycetes</taxon>
        <taxon>Mucorales</taxon>
        <taxon>Mucorineae</taxon>
        <taxon>Choanephoraceae</taxon>
        <taxon>Choanephoroideae</taxon>
        <taxon>Choanephora</taxon>
    </lineage>
</organism>
<dbReference type="STRING" id="101091.A0A1C7MZN6"/>
<evidence type="ECO:0000313" key="2">
    <source>
        <dbReference type="EMBL" id="OBZ82307.1"/>
    </source>
</evidence>
<feature type="compositionally biased region" description="Polar residues" evidence="1">
    <location>
        <begin position="20"/>
        <end position="30"/>
    </location>
</feature>
<accession>A0A1C7MZN6</accession>
<dbReference type="AlphaFoldDB" id="A0A1C7MZN6"/>
<proteinExistence type="predicted"/>
<reference evidence="2 3" key="1">
    <citation type="submission" date="2016-03" db="EMBL/GenBank/DDBJ databases">
        <title>Choanephora cucurbitarum.</title>
        <authorList>
            <person name="Min B."/>
            <person name="Park H."/>
            <person name="Park J.-H."/>
            <person name="Shin H.-D."/>
            <person name="Choi I.-G."/>
        </authorList>
    </citation>
    <scope>NUCLEOTIDE SEQUENCE [LARGE SCALE GENOMIC DNA]</scope>
    <source>
        <strain evidence="2 3">KUS-F28377</strain>
    </source>
</reference>
<evidence type="ECO:0000313" key="3">
    <source>
        <dbReference type="Proteomes" id="UP000093000"/>
    </source>
</evidence>
<sequence length="329" mass="36397">MEEYLTAVEPADETRRKDSSGANLPTSNSGHPVLAEYTVVPAGHRDAVTSHTLPFNSNQTNTLRLDALRSSSLSKGLSQESMAMITHPRLVDSSTNRPYRCVSDLTNFLSHLHHVRGYLVGTLKLVRAAVTHLHHLHVTINQQSDNPVVSLLDSLASQIPPRSQYKPAVDLSKTLKFLVEIPSSTTTALPSLQGKVAFLMGMAAFLRPSDLQPPKECRKKERIIKQLTIHPHANNASLCSLAAFLALRLPSQPVLSTTIASWICRLIRRSTSERNVSLRSTSSTTFENHYKRQSAMRTDFTTAVLSDIPISMDSDTEDDFKDALSDFRS</sequence>
<comment type="caution">
    <text evidence="2">The sequence shown here is derived from an EMBL/GenBank/DDBJ whole genome shotgun (WGS) entry which is preliminary data.</text>
</comment>
<dbReference type="Proteomes" id="UP000093000">
    <property type="component" value="Unassembled WGS sequence"/>
</dbReference>